<reference evidence="4" key="1">
    <citation type="submission" date="2025-08" db="UniProtKB">
        <authorList>
            <consortium name="RefSeq"/>
        </authorList>
    </citation>
    <scope>IDENTIFICATION</scope>
    <source>
        <tissue evidence="4">Leaves</tissue>
    </source>
</reference>
<feature type="compositionally biased region" description="Acidic residues" evidence="1">
    <location>
        <begin position="1"/>
        <end position="21"/>
    </location>
</feature>
<dbReference type="OrthoDB" id="1681765at2759"/>
<gene>
    <name evidence="4" type="primary">LOC108992539</name>
</gene>
<accession>A0A2I4ETF2</accession>
<dbReference type="STRING" id="51240.A0A2I4ETF2"/>
<evidence type="ECO:0000256" key="1">
    <source>
        <dbReference type="SAM" id="MobiDB-lite"/>
    </source>
</evidence>
<keyword evidence="3" id="KW-1185">Reference proteome</keyword>
<protein>
    <submittedName>
        <fullName evidence="4">Uncharacterized protein LOC108992539</fullName>
    </submittedName>
</protein>
<organism evidence="3 4">
    <name type="scientific">Juglans regia</name>
    <name type="common">English walnut</name>
    <dbReference type="NCBI Taxonomy" id="51240"/>
    <lineage>
        <taxon>Eukaryota</taxon>
        <taxon>Viridiplantae</taxon>
        <taxon>Streptophyta</taxon>
        <taxon>Embryophyta</taxon>
        <taxon>Tracheophyta</taxon>
        <taxon>Spermatophyta</taxon>
        <taxon>Magnoliopsida</taxon>
        <taxon>eudicotyledons</taxon>
        <taxon>Gunneridae</taxon>
        <taxon>Pentapetalae</taxon>
        <taxon>rosids</taxon>
        <taxon>fabids</taxon>
        <taxon>Fagales</taxon>
        <taxon>Juglandaceae</taxon>
        <taxon>Juglans</taxon>
    </lineage>
</organism>
<dbReference type="RefSeq" id="XP_018822683.1">
    <property type="nucleotide sequence ID" value="XM_018967138.2"/>
</dbReference>
<evidence type="ECO:0000313" key="3">
    <source>
        <dbReference type="Proteomes" id="UP000235220"/>
    </source>
</evidence>
<dbReference type="AlphaFoldDB" id="A0A2I4ETF2"/>
<dbReference type="Proteomes" id="UP000235220">
    <property type="component" value="Chromosome 4"/>
</dbReference>
<evidence type="ECO:0000313" key="4">
    <source>
        <dbReference type="RefSeq" id="XP_018822683.1"/>
    </source>
</evidence>
<sequence>MDNDSNAWNDDDNIEENDTSEEGSSSNASSTIDFDTWAEWYAWSSRNDGTEEAVLLLGMLMEEQQFHAQRRMPRPQHNIGLRGYQYIIAVLNGHPDTCYEMFRMEVYAFRCLCDRLRSDAMLRDSSREVTVEEALGIFCYTVRHGVVQRNAANLFQHSVETINRHVYNVMRALCRLSRRVIKRSQTTGVMPYIEGNPRLYPWFEVIII</sequence>
<dbReference type="Pfam" id="PF26138">
    <property type="entry name" value="DUF8040"/>
    <property type="match status" value="1"/>
</dbReference>
<evidence type="ECO:0000259" key="2">
    <source>
        <dbReference type="Pfam" id="PF26138"/>
    </source>
</evidence>
<proteinExistence type="predicted"/>
<feature type="region of interest" description="Disordered" evidence="1">
    <location>
        <begin position="1"/>
        <end position="30"/>
    </location>
</feature>
<dbReference type="KEGG" id="jre:108992539"/>
<feature type="domain" description="DUF8040" evidence="2">
    <location>
        <begin position="81"/>
        <end position="175"/>
    </location>
</feature>
<dbReference type="Gramene" id="Jr04_05630_p1">
    <property type="protein sequence ID" value="cds.Jr04_05630_p1"/>
    <property type="gene ID" value="Jr04_05630"/>
</dbReference>
<dbReference type="GeneID" id="108992539"/>
<dbReference type="InterPro" id="IPR058353">
    <property type="entry name" value="DUF8040"/>
</dbReference>
<name>A0A2I4ETF2_JUGRE</name>